<dbReference type="Gene3D" id="3.40.50.12780">
    <property type="entry name" value="N-terminal domain of ligase-like"/>
    <property type="match status" value="1"/>
</dbReference>
<dbReference type="PROSITE" id="PS00455">
    <property type="entry name" value="AMP_BINDING"/>
    <property type="match status" value="1"/>
</dbReference>
<dbReference type="CDD" id="cd04433">
    <property type="entry name" value="AFD_class_I"/>
    <property type="match status" value="1"/>
</dbReference>
<dbReference type="PANTHER" id="PTHR24096:SF149">
    <property type="entry name" value="AMP-BINDING DOMAIN-CONTAINING PROTEIN-RELATED"/>
    <property type="match status" value="1"/>
</dbReference>
<dbReference type="RefSeq" id="WP_121738658.1">
    <property type="nucleotide sequence ID" value="NZ_CP032153.1"/>
</dbReference>
<dbReference type="InterPro" id="IPR020845">
    <property type="entry name" value="AMP-binding_CS"/>
</dbReference>
<dbReference type="Pfam" id="PF00501">
    <property type="entry name" value="AMP-binding"/>
    <property type="match status" value="1"/>
</dbReference>
<evidence type="ECO:0000256" key="2">
    <source>
        <dbReference type="ARBA" id="ARBA00022598"/>
    </source>
</evidence>
<reference evidence="4 5" key="1">
    <citation type="submission" date="2018-09" db="EMBL/GenBank/DDBJ databases">
        <title>Complete genome sequence of the hydrocarbonoclastic bacterium Alcaligenes aquatilis QD168, isolated from a crude-oil polluted marine sediment of Central Chile.</title>
        <authorList>
            <person name="Duran R.E."/>
            <person name="Barra B."/>
            <person name="Salva-Serra F."/>
            <person name="Mendez V."/>
            <person name="Moore E.R.B."/>
            <person name="Seeger M."/>
        </authorList>
    </citation>
    <scope>NUCLEOTIDE SEQUENCE [LARGE SCALE GENOMIC DNA]</scope>
    <source>
        <strain evidence="4 5">QD168</strain>
    </source>
</reference>
<keyword evidence="2 4" id="KW-0436">Ligase</keyword>
<dbReference type="InterPro" id="IPR042099">
    <property type="entry name" value="ANL_N_sf"/>
</dbReference>
<evidence type="ECO:0000313" key="4">
    <source>
        <dbReference type="EMBL" id="AYN20529.1"/>
    </source>
</evidence>
<dbReference type="AlphaFoldDB" id="A0A3G2HU65"/>
<protein>
    <submittedName>
        <fullName evidence="4">Long-chain fatty acid--CoA ligase</fullName>
    </submittedName>
</protein>
<dbReference type="InterPro" id="IPR000873">
    <property type="entry name" value="AMP-dep_synth/lig_dom"/>
</dbReference>
<dbReference type="KEGG" id="aaqu:D3M96_08300"/>
<gene>
    <name evidence="4" type="ORF">D3M96_08300</name>
</gene>
<evidence type="ECO:0000313" key="5">
    <source>
        <dbReference type="Proteomes" id="UP000268070"/>
    </source>
</evidence>
<organism evidence="4 5">
    <name type="scientific">Alcaligenes aquatilis</name>
    <dbReference type="NCBI Taxonomy" id="323284"/>
    <lineage>
        <taxon>Bacteria</taxon>
        <taxon>Pseudomonadati</taxon>
        <taxon>Pseudomonadota</taxon>
        <taxon>Betaproteobacteria</taxon>
        <taxon>Burkholderiales</taxon>
        <taxon>Alcaligenaceae</taxon>
        <taxon>Alcaligenes</taxon>
    </lineage>
</organism>
<accession>A0A3G2HU65</accession>
<dbReference type="EMBL" id="CP032153">
    <property type="protein sequence ID" value="AYN20529.1"/>
    <property type="molecule type" value="Genomic_DNA"/>
</dbReference>
<dbReference type="GO" id="GO:0016405">
    <property type="term" value="F:CoA-ligase activity"/>
    <property type="evidence" value="ECO:0007669"/>
    <property type="project" value="TreeGrafter"/>
</dbReference>
<dbReference type="OrthoDB" id="9766486at2"/>
<evidence type="ECO:0000259" key="3">
    <source>
        <dbReference type="Pfam" id="PF00501"/>
    </source>
</evidence>
<dbReference type="Proteomes" id="UP000268070">
    <property type="component" value="Chromosome"/>
</dbReference>
<sequence length="524" mass="59500">MIDELHLDELLNDKHLGAGNFIHKIHEKFYQGSDKKILSLIDNEACKKQDFSIQEIIETARRIASSYEQTGVKPKEVVSLYFQDSIDYFLHFLALNSLGAIPALINGELNTDILLKFLHSVRPNHLVITPEKEAEITQVFAQANYRLPVHTIDALKTRQQATSRPFYSHEPQDVIMIGHTSGTTGIPKAVIFTHESMFHGVRSQVKKQKGDNILSILPHSHGASISLLMLSFTRGAHVTILSKKDPATIIRAVRETRPNVVIAFPKVYVDLCRHTLDKSDFQSVSYWIATGDASHEKHIRKLISLGHHERDGQTVPGSFFVDNLGSSEFAFAIFRNVHSPQSDNYKRCIGKPFPWVDVAVFNEQGQYLQENSVGRLAVKSKSVTQGYWNNHSLTEMNKIDGYWLTGDLVYFDEKRNFYHVDRTNDSLSFNNVEIYSCQIEEAIMAEINEVFEATVIMTDNNELVAYIELLNSCAASKDEITERVNQLMRQKNWPALSTIELQSANEFIGVTGKKLKRQLRELAH</sequence>
<name>A0A3G2HU65_9BURK</name>
<comment type="similarity">
    <text evidence="1">Belongs to the ATP-dependent AMP-binding enzyme family.</text>
</comment>
<dbReference type="PANTHER" id="PTHR24096">
    <property type="entry name" value="LONG-CHAIN-FATTY-ACID--COA LIGASE"/>
    <property type="match status" value="1"/>
</dbReference>
<dbReference type="SUPFAM" id="SSF56801">
    <property type="entry name" value="Acetyl-CoA synthetase-like"/>
    <property type="match status" value="1"/>
</dbReference>
<feature type="domain" description="AMP-dependent synthetase/ligase" evidence="3">
    <location>
        <begin position="47"/>
        <end position="388"/>
    </location>
</feature>
<evidence type="ECO:0000256" key="1">
    <source>
        <dbReference type="ARBA" id="ARBA00006432"/>
    </source>
</evidence>
<proteinExistence type="inferred from homology"/>